<protein>
    <submittedName>
        <fullName evidence="2">Uncharacterized protein</fullName>
    </submittedName>
</protein>
<dbReference type="GO" id="GO:0043022">
    <property type="term" value="F:ribosome binding"/>
    <property type="evidence" value="ECO:0007669"/>
    <property type="project" value="InterPro"/>
</dbReference>
<dbReference type="PANTHER" id="PTHR28250">
    <property type="entry name" value="CYTOCHROME B PRE-MRNA-PROCESSING PROTEIN 6"/>
    <property type="match status" value="1"/>
</dbReference>
<dbReference type="InterPro" id="IPR037653">
    <property type="entry name" value="Cbp6"/>
</dbReference>
<dbReference type="Pfam" id="PF20180">
    <property type="entry name" value="UQCC2_CBP6"/>
    <property type="match status" value="1"/>
</dbReference>
<dbReference type="Proteomes" id="UP000070444">
    <property type="component" value="Unassembled WGS sequence"/>
</dbReference>
<name>A0A137P299_CONC2</name>
<feature type="coiled-coil region" evidence="1">
    <location>
        <begin position="52"/>
        <end position="79"/>
    </location>
</feature>
<evidence type="ECO:0000313" key="2">
    <source>
        <dbReference type="EMBL" id="KXN69004.1"/>
    </source>
</evidence>
<sequence length="132" mass="15736">MSFNLVQHRQRVLNMYREFLRLSYDWPKDVLRPNRDFRTHLHKQIVTAFNENSELQAESEQVQKLLAKGDEQLEALQNLLDNKYRDEHTLSDQILNPASNPQYYKKLLSSLSPYTYMNPWKAIFSRLFGSSQ</sequence>
<dbReference type="OMA" id="IVREWPS"/>
<reference evidence="2 3" key="1">
    <citation type="journal article" date="2015" name="Genome Biol. Evol.">
        <title>Phylogenomic analyses indicate that early fungi evolved digesting cell walls of algal ancestors of land plants.</title>
        <authorList>
            <person name="Chang Y."/>
            <person name="Wang S."/>
            <person name="Sekimoto S."/>
            <person name="Aerts A.L."/>
            <person name="Choi C."/>
            <person name="Clum A."/>
            <person name="LaButti K.M."/>
            <person name="Lindquist E.A."/>
            <person name="Yee Ngan C."/>
            <person name="Ohm R.A."/>
            <person name="Salamov A.A."/>
            <person name="Grigoriev I.V."/>
            <person name="Spatafora J.W."/>
            <person name="Berbee M.L."/>
        </authorList>
    </citation>
    <scope>NUCLEOTIDE SEQUENCE [LARGE SCALE GENOMIC DNA]</scope>
    <source>
        <strain evidence="2 3">NRRL 28638</strain>
    </source>
</reference>
<evidence type="ECO:0000256" key="1">
    <source>
        <dbReference type="SAM" id="Coils"/>
    </source>
</evidence>
<dbReference type="PANTHER" id="PTHR28250:SF1">
    <property type="entry name" value="CYTOCHROME B PRE-MRNA-PROCESSING PROTEIN 6"/>
    <property type="match status" value="1"/>
</dbReference>
<proteinExistence type="predicted"/>
<evidence type="ECO:0000313" key="3">
    <source>
        <dbReference type="Proteomes" id="UP000070444"/>
    </source>
</evidence>
<dbReference type="GO" id="GO:0061671">
    <property type="term" value="C:Cbp3p-Cbp6 complex"/>
    <property type="evidence" value="ECO:0007669"/>
    <property type="project" value="InterPro"/>
</dbReference>
<dbReference type="EMBL" id="KQ964552">
    <property type="protein sequence ID" value="KXN69004.1"/>
    <property type="molecule type" value="Genomic_DNA"/>
</dbReference>
<dbReference type="OrthoDB" id="2107880at2759"/>
<accession>A0A137P299</accession>
<dbReference type="GO" id="GO:0034551">
    <property type="term" value="P:mitochondrial respiratory chain complex III assembly"/>
    <property type="evidence" value="ECO:0007669"/>
    <property type="project" value="TreeGrafter"/>
</dbReference>
<keyword evidence="3" id="KW-1185">Reference proteome</keyword>
<dbReference type="AlphaFoldDB" id="A0A137P299"/>
<organism evidence="2 3">
    <name type="scientific">Conidiobolus coronatus (strain ATCC 28846 / CBS 209.66 / NRRL 28638)</name>
    <name type="common">Delacroixia coronata</name>
    <dbReference type="NCBI Taxonomy" id="796925"/>
    <lineage>
        <taxon>Eukaryota</taxon>
        <taxon>Fungi</taxon>
        <taxon>Fungi incertae sedis</taxon>
        <taxon>Zoopagomycota</taxon>
        <taxon>Entomophthoromycotina</taxon>
        <taxon>Entomophthoromycetes</taxon>
        <taxon>Entomophthorales</taxon>
        <taxon>Ancylistaceae</taxon>
        <taxon>Conidiobolus</taxon>
    </lineage>
</organism>
<keyword evidence="1" id="KW-0175">Coiled coil</keyword>
<gene>
    <name evidence="2" type="ORF">CONCODRAFT_79546</name>
</gene>